<feature type="compositionally biased region" description="Basic and acidic residues" evidence="1">
    <location>
        <begin position="52"/>
        <end position="65"/>
    </location>
</feature>
<keyword evidence="2" id="KW-0812">Transmembrane</keyword>
<gene>
    <name evidence="3" type="ORF">JQS30_04180</name>
</gene>
<protein>
    <submittedName>
        <fullName evidence="3">Uncharacterized protein</fullName>
    </submittedName>
</protein>
<feature type="transmembrane region" description="Helical" evidence="2">
    <location>
        <begin position="96"/>
        <end position="121"/>
    </location>
</feature>
<feature type="compositionally biased region" description="Low complexity" evidence="1">
    <location>
        <begin position="37"/>
        <end position="51"/>
    </location>
</feature>
<keyword evidence="2" id="KW-1133">Transmembrane helix</keyword>
<evidence type="ECO:0000256" key="2">
    <source>
        <dbReference type="SAM" id="Phobius"/>
    </source>
</evidence>
<feature type="region of interest" description="Disordered" evidence="1">
    <location>
        <begin position="1"/>
        <end position="86"/>
    </location>
</feature>
<evidence type="ECO:0000313" key="4">
    <source>
        <dbReference type="Proteomes" id="UP000662939"/>
    </source>
</evidence>
<evidence type="ECO:0000313" key="3">
    <source>
        <dbReference type="EMBL" id="QSB06123.1"/>
    </source>
</evidence>
<keyword evidence="2" id="KW-0472">Membrane</keyword>
<keyword evidence="4" id="KW-1185">Reference proteome</keyword>
<name>A0A895XRH2_9ACTN</name>
<dbReference type="EMBL" id="CP070496">
    <property type="protein sequence ID" value="QSB06123.1"/>
    <property type="molecule type" value="Genomic_DNA"/>
</dbReference>
<dbReference type="AlphaFoldDB" id="A0A895XRH2"/>
<dbReference type="KEGG" id="nav:JQS30_04180"/>
<organism evidence="3 4">
    <name type="scientific">Natronoglycomyces albus</name>
    <dbReference type="NCBI Taxonomy" id="2811108"/>
    <lineage>
        <taxon>Bacteria</taxon>
        <taxon>Bacillati</taxon>
        <taxon>Actinomycetota</taxon>
        <taxon>Actinomycetes</taxon>
        <taxon>Glycomycetales</taxon>
        <taxon>Glycomycetaceae</taxon>
        <taxon>Natronoglycomyces</taxon>
    </lineage>
</organism>
<dbReference type="Proteomes" id="UP000662939">
    <property type="component" value="Chromosome"/>
</dbReference>
<proteinExistence type="predicted"/>
<sequence>MTGEPPTVPTYDDRAAIAPEMSHAGPTDNTGLGDATLNDLAENAADPNAPEARPDYRHPMERPQRSADSPGPRGGSEEVTRPLRRAQAQARKRRQWWVGTLASVVGIAVLATCAVGAWMILQETEPQFVPDASQQPDAGDSVDFEPEPDDPIISRDTNPEPVSAAELFPQEQFQPEGGVSSYTVLLTEEVNDCAEAAFEGVADLLAEADCSQVVRGTVLDASERYVATVGVVNLSDADEATALGEALNGGDVDGGFTALREDEGPSAELGRTPTVLGHNTYGHFLLYSVVGQTDGDTPDSGGGDVRALIDDLVDGWAVDQLEPRRGR</sequence>
<evidence type="ECO:0000256" key="1">
    <source>
        <dbReference type="SAM" id="MobiDB-lite"/>
    </source>
</evidence>
<dbReference type="RefSeq" id="WP_213172134.1">
    <property type="nucleotide sequence ID" value="NZ_CP070496.1"/>
</dbReference>
<accession>A0A895XRH2</accession>
<reference evidence="3" key="1">
    <citation type="submission" date="2021-02" db="EMBL/GenBank/DDBJ databases">
        <title>Natronoglycomyces albus gen. nov., sp. nov, a haloalkaliphilic actinobacterium from a soda solonchak soil.</title>
        <authorList>
            <person name="Sorokin D.Y."/>
            <person name="Khijniak T.V."/>
            <person name="Zakharycheva A.P."/>
            <person name="Boueva O.V."/>
            <person name="Ariskina E.V."/>
            <person name="Hahnke R.L."/>
            <person name="Bunk B."/>
            <person name="Sproer C."/>
            <person name="Schumann P."/>
            <person name="Evtushenko L.I."/>
            <person name="Kublanov I.V."/>
        </authorList>
    </citation>
    <scope>NUCLEOTIDE SEQUENCE</scope>
    <source>
        <strain evidence="3">DSM 106290</strain>
    </source>
</reference>